<keyword evidence="1" id="KW-0690">Ribosome biogenesis</keyword>
<dbReference type="Pfam" id="PF04327">
    <property type="entry name" value="Peptidase_Prp"/>
    <property type="match status" value="1"/>
</dbReference>
<keyword evidence="4" id="KW-0788">Thiol protease</keyword>
<sequence>MIRVRAELGDGRTVIEVDGHEQHAADGVVCAAVSAITQTALLGLLAVADTHPDLVTVDITHLEQP</sequence>
<keyword evidence="2" id="KW-0645">Protease</keyword>
<evidence type="ECO:0000313" key="7">
    <source>
        <dbReference type="EMBL" id="MBG6141126.1"/>
    </source>
</evidence>
<dbReference type="GO" id="GO:0008234">
    <property type="term" value="F:cysteine-type peptidase activity"/>
    <property type="evidence" value="ECO:0007669"/>
    <property type="project" value="UniProtKB-KW"/>
</dbReference>
<comment type="similarity">
    <text evidence="5">Belongs to the Prp family.</text>
</comment>
<dbReference type="EMBL" id="JADOUF010000001">
    <property type="protein sequence ID" value="MBG6141126.1"/>
    <property type="molecule type" value="Genomic_DNA"/>
</dbReference>
<proteinExistence type="inferred from homology"/>
<dbReference type="AlphaFoldDB" id="A0A8J7KPA8"/>
<evidence type="ECO:0000313" key="8">
    <source>
        <dbReference type="Proteomes" id="UP000622552"/>
    </source>
</evidence>
<evidence type="ECO:0000256" key="6">
    <source>
        <dbReference type="ARBA" id="ARBA00044538"/>
    </source>
</evidence>
<keyword evidence="3" id="KW-0378">Hydrolase</keyword>
<dbReference type="Gene3D" id="3.30.70.1490">
    <property type="entry name" value="Cysteine protease Prp"/>
    <property type="match status" value="1"/>
</dbReference>
<accession>A0A8J7KPA8</accession>
<comment type="caution">
    <text evidence="7">The sequence shown here is derived from an EMBL/GenBank/DDBJ whole genome shotgun (WGS) entry which is preliminary data.</text>
</comment>
<evidence type="ECO:0000256" key="2">
    <source>
        <dbReference type="ARBA" id="ARBA00022670"/>
    </source>
</evidence>
<reference evidence="7" key="1">
    <citation type="submission" date="2020-11" db="EMBL/GenBank/DDBJ databases">
        <title>Sequencing the genomes of 1000 actinobacteria strains.</title>
        <authorList>
            <person name="Klenk H.-P."/>
        </authorList>
    </citation>
    <scope>NUCLEOTIDE SEQUENCE</scope>
    <source>
        <strain evidence="7">DSM 45356</strain>
    </source>
</reference>
<evidence type="ECO:0000256" key="5">
    <source>
        <dbReference type="ARBA" id="ARBA00044503"/>
    </source>
</evidence>
<evidence type="ECO:0000256" key="4">
    <source>
        <dbReference type="ARBA" id="ARBA00022807"/>
    </source>
</evidence>
<dbReference type="RefSeq" id="WP_197007590.1">
    <property type="nucleotide sequence ID" value="NZ_BONS01000046.1"/>
</dbReference>
<name>A0A8J7KPA8_9ACTN</name>
<dbReference type="GO" id="GO:0042254">
    <property type="term" value="P:ribosome biogenesis"/>
    <property type="evidence" value="ECO:0007669"/>
    <property type="project" value="UniProtKB-KW"/>
</dbReference>
<organism evidence="7 8">
    <name type="scientific">Longispora fulva</name>
    <dbReference type="NCBI Taxonomy" id="619741"/>
    <lineage>
        <taxon>Bacteria</taxon>
        <taxon>Bacillati</taxon>
        <taxon>Actinomycetota</taxon>
        <taxon>Actinomycetes</taxon>
        <taxon>Micromonosporales</taxon>
        <taxon>Micromonosporaceae</taxon>
        <taxon>Longispora</taxon>
    </lineage>
</organism>
<evidence type="ECO:0000256" key="3">
    <source>
        <dbReference type="ARBA" id="ARBA00022801"/>
    </source>
</evidence>
<dbReference type="SUPFAM" id="SSF118010">
    <property type="entry name" value="TM1457-like"/>
    <property type="match status" value="1"/>
</dbReference>
<dbReference type="InterPro" id="IPR007422">
    <property type="entry name" value="Peptidase_Prp"/>
</dbReference>
<evidence type="ECO:0000256" key="1">
    <source>
        <dbReference type="ARBA" id="ARBA00022517"/>
    </source>
</evidence>
<protein>
    <recommendedName>
        <fullName evidence="6">Ribosomal processing cysteine protease Prp</fullName>
    </recommendedName>
</protein>
<dbReference type="InterPro" id="IPR036764">
    <property type="entry name" value="Peptidase_Prp_sf"/>
</dbReference>
<gene>
    <name evidence="7" type="ORF">IW245_007320</name>
</gene>
<keyword evidence="8" id="KW-1185">Reference proteome</keyword>
<dbReference type="GO" id="GO:0006508">
    <property type="term" value="P:proteolysis"/>
    <property type="evidence" value="ECO:0007669"/>
    <property type="project" value="UniProtKB-KW"/>
</dbReference>
<dbReference type="Proteomes" id="UP000622552">
    <property type="component" value="Unassembled WGS sequence"/>
</dbReference>